<reference evidence="7 8" key="1">
    <citation type="submission" date="2016-11" db="EMBL/GenBank/DDBJ databases">
        <authorList>
            <person name="Jaros S."/>
            <person name="Januszkiewicz K."/>
            <person name="Wedrychowicz H."/>
        </authorList>
    </citation>
    <scope>NUCLEOTIDE SEQUENCE [LARGE SCALE GENOMIC DNA]</scope>
    <source>
        <strain evidence="7 8">DSM 25660</strain>
    </source>
</reference>
<gene>
    <name evidence="7" type="ORF">SAMN05444377_11250</name>
</gene>
<name>A0A1M5CL85_9FLAO</name>
<evidence type="ECO:0000256" key="2">
    <source>
        <dbReference type="ARBA" id="ARBA00022679"/>
    </source>
</evidence>
<evidence type="ECO:0000313" key="8">
    <source>
        <dbReference type="Proteomes" id="UP000184147"/>
    </source>
</evidence>
<dbReference type="EC" id="2.3.1.30" evidence="5"/>
<dbReference type="PIRSF" id="PIRSF000441">
    <property type="entry name" value="CysE"/>
    <property type="match status" value="1"/>
</dbReference>
<dbReference type="PROSITE" id="PS00101">
    <property type="entry name" value="HEXAPEP_TRANSFERASES"/>
    <property type="match status" value="1"/>
</dbReference>
<dbReference type="InterPro" id="IPR018357">
    <property type="entry name" value="Hexapep_transf_CS"/>
</dbReference>
<proteinExistence type="inferred from homology"/>
<evidence type="ECO:0000256" key="3">
    <source>
        <dbReference type="ARBA" id="ARBA00022737"/>
    </source>
</evidence>
<sequence>MTLFSLIQSDYRKYKKYGAHGIVIILLTQGFWAQFQYRIAHFFFRNVKIQPFRILVMLPMYFWQKGIEIITGISIPASAQIGHSFYIAHFGGIILNSNTKIGNNCNISQGVTIGVSGLGDKRGVPVIGNNVYIGANAVLAGKISIGDNALVGACSLVSSDVPENGVVVGVPATLVSSKSSKGYI</sequence>
<evidence type="ECO:0000256" key="4">
    <source>
        <dbReference type="ARBA" id="ARBA00023315"/>
    </source>
</evidence>
<dbReference type="EMBL" id="FQVQ01000012">
    <property type="protein sequence ID" value="SHF55535.1"/>
    <property type="molecule type" value="Genomic_DNA"/>
</dbReference>
<dbReference type="GO" id="GO:0006535">
    <property type="term" value="P:cysteine biosynthetic process from serine"/>
    <property type="evidence" value="ECO:0007669"/>
    <property type="project" value="InterPro"/>
</dbReference>
<evidence type="ECO:0000256" key="5">
    <source>
        <dbReference type="PIRNR" id="PIRNR000441"/>
    </source>
</evidence>
<comment type="similarity">
    <text evidence="1 5">Belongs to the transferase hexapeptide repeat family.</text>
</comment>
<dbReference type="GO" id="GO:0005737">
    <property type="term" value="C:cytoplasm"/>
    <property type="evidence" value="ECO:0007669"/>
    <property type="project" value="InterPro"/>
</dbReference>
<dbReference type="Proteomes" id="UP000184147">
    <property type="component" value="Unassembled WGS sequence"/>
</dbReference>
<protein>
    <recommendedName>
        <fullName evidence="5">Serine acetyltransferase</fullName>
        <ecNumber evidence="5">2.3.1.30</ecNumber>
    </recommendedName>
</protein>
<keyword evidence="6" id="KW-0812">Transmembrane</keyword>
<evidence type="ECO:0000256" key="1">
    <source>
        <dbReference type="ARBA" id="ARBA00007274"/>
    </source>
</evidence>
<dbReference type="Pfam" id="PF00132">
    <property type="entry name" value="Hexapep"/>
    <property type="match status" value="1"/>
</dbReference>
<dbReference type="PANTHER" id="PTHR42811">
    <property type="entry name" value="SERINE ACETYLTRANSFERASE"/>
    <property type="match status" value="1"/>
</dbReference>
<keyword evidence="2 5" id="KW-0808">Transferase</keyword>
<evidence type="ECO:0000256" key="6">
    <source>
        <dbReference type="SAM" id="Phobius"/>
    </source>
</evidence>
<dbReference type="InterPro" id="IPR005881">
    <property type="entry name" value="Ser_O-AcTrfase"/>
</dbReference>
<keyword evidence="6" id="KW-1133">Transmembrane helix</keyword>
<organism evidence="7 8">
    <name type="scientific">Flavobacterium fontis</name>
    <dbReference type="NCBI Taxonomy" id="1124188"/>
    <lineage>
        <taxon>Bacteria</taxon>
        <taxon>Pseudomonadati</taxon>
        <taxon>Bacteroidota</taxon>
        <taxon>Flavobacteriia</taxon>
        <taxon>Flavobacteriales</taxon>
        <taxon>Flavobacteriaceae</taxon>
        <taxon>Flavobacterium</taxon>
    </lineage>
</organism>
<comment type="catalytic activity">
    <reaction evidence="5">
        <text>L-serine + acetyl-CoA = O-acetyl-L-serine + CoA</text>
        <dbReference type="Rhea" id="RHEA:24560"/>
        <dbReference type="ChEBI" id="CHEBI:33384"/>
        <dbReference type="ChEBI" id="CHEBI:57287"/>
        <dbReference type="ChEBI" id="CHEBI:57288"/>
        <dbReference type="ChEBI" id="CHEBI:58340"/>
        <dbReference type="EC" id="2.3.1.30"/>
    </reaction>
</comment>
<keyword evidence="6" id="KW-0472">Membrane</keyword>
<dbReference type="InterPro" id="IPR045304">
    <property type="entry name" value="LbH_SAT"/>
</dbReference>
<dbReference type="CDD" id="cd03354">
    <property type="entry name" value="LbH_SAT"/>
    <property type="match status" value="1"/>
</dbReference>
<accession>A0A1M5CL85</accession>
<dbReference type="GO" id="GO:0009001">
    <property type="term" value="F:serine O-acetyltransferase activity"/>
    <property type="evidence" value="ECO:0007669"/>
    <property type="project" value="UniProtKB-EC"/>
</dbReference>
<dbReference type="InterPro" id="IPR001451">
    <property type="entry name" value="Hexapep"/>
</dbReference>
<keyword evidence="8" id="KW-1185">Reference proteome</keyword>
<evidence type="ECO:0000313" key="7">
    <source>
        <dbReference type="EMBL" id="SHF55535.1"/>
    </source>
</evidence>
<keyword evidence="4 5" id="KW-0012">Acyltransferase</keyword>
<feature type="transmembrane region" description="Helical" evidence="6">
    <location>
        <begin position="17"/>
        <end position="35"/>
    </location>
</feature>
<dbReference type="InterPro" id="IPR011004">
    <property type="entry name" value="Trimer_LpxA-like_sf"/>
</dbReference>
<keyword evidence="3" id="KW-0677">Repeat</keyword>
<dbReference type="STRING" id="1124188.SAMN05444377_11250"/>
<dbReference type="SUPFAM" id="SSF51161">
    <property type="entry name" value="Trimeric LpxA-like enzymes"/>
    <property type="match status" value="1"/>
</dbReference>
<dbReference type="AlphaFoldDB" id="A0A1M5CL85"/>
<dbReference type="OrthoDB" id="9814490at2"/>
<dbReference type="RefSeq" id="WP_083544890.1">
    <property type="nucleotide sequence ID" value="NZ_FQVQ01000012.1"/>
</dbReference>
<dbReference type="Gene3D" id="2.160.10.10">
    <property type="entry name" value="Hexapeptide repeat proteins"/>
    <property type="match status" value="1"/>
</dbReference>